<dbReference type="GO" id="GO:0030832">
    <property type="term" value="P:regulation of actin filament length"/>
    <property type="evidence" value="ECO:0007669"/>
    <property type="project" value="TreeGrafter"/>
</dbReference>
<keyword evidence="14" id="KW-1185">Reference proteome</keyword>
<dbReference type="InterPro" id="IPR052409">
    <property type="entry name" value="Myosin-III_kinase_activity"/>
</dbReference>
<keyword evidence="6" id="KW-0067">ATP-binding</keyword>
<sequence length="483" mass="53671">MMAEYDARTPQPSLKTESQYWPLFSVSFTYRGSPSASNLPCAPFVRWVDSATQQQAQSHRGPTGGECITLLHIRRRDLKHRFRLASSFSSNWPVSALLREFITWICLQTSNGKLEVDKILQVNPIMEAFGNARTGINYNSSRFGKFLDLSFSLTSGRVVGAKLSVYLLEQSRVVRQASGERNFHMFYYLYDGLAAQNLLEAYYLEPTTLRRNHRSLGPRVLLKGLTQLPGEQYRHGLRAPVVYHQPGSGATDCALIVQSQQAHWTFSAMTTDWARPVAASSNSRKKTTTSGGVTINEGPVVLIRSVYAEAPVHDDPQDSGVQRLAVAKAESIYTTKPLHAPPHFSRVSVPEYMEEDVGLCGYTALRRYLQGAIPPDRETGILHARRLAAVKQGFDLLGFRVAEIDTIYRILAAIIHLGDVEVRPTETSFQTSGCSIANAEKILQTPRMTSMISAGQCGPPSAGSLRLIRLVWCQLFLVHGNLL</sequence>
<keyword evidence="8" id="KW-0505">Motor protein</keyword>
<dbReference type="STRING" id="418985.A0A1V9XG59"/>
<proteinExistence type="inferred from homology"/>
<dbReference type="PROSITE" id="PS51456">
    <property type="entry name" value="MYOSIN_MOTOR"/>
    <property type="match status" value="1"/>
</dbReference>
<dbReference type="InParanoid" id="A0A1V9XG59"/>
<dbReference type="PANTHER" id="PTHR46256:SF3">
    <property type="entry name" value="MYOSIN MOTOR DOMAIN-CONTAINING PROTEIN"/>
    <property type="match status" value="1"/>
</dbReference>
<dbReference type="GO" id="GO:0042995">
    <property type="term" value="C:cell projection"/>
    <property type="evidence" value="ECO:0007669"/>
    <property type="project" value="UniProtKB-SubCell"/>
</dbReference>
<dbReference type="AlphaFoldDB" id="A0A1V9XG59"/>
<evidence type="ECO:0000256" key="3">
    <source>
        <dbReference type="ARBA" id="ARBA00022490"/>
    </source>
</evidence>
<evidence type="ECO:0000256" key="11">
    <source>
        <dbReference type="PROSITE-ProRule" id="PRU00782"/>
    </source>
</evidence>
<keyword evidence="10" id="KW-0966">Cell projection</keyword>
<evidence type="ECO:0000256" key="2">
    <source>
        <dbReference type="ARBA" id="ARBA00004316"/>
    </source>
</evidence>
<feature type="domain" description="Myosin motor" evidence="12">
    <location>
        <begin position="1"/>
        <end position="483"/>
    </location>
</feature>
<evidence type="ECO:0000256" key="6">
    <source>
        <dbReference type="ARBA" id="ARBA00022840"/>
    </source>
</evidence>
<accession>A0A1V9XG59</accession>
<dbReference type="GO" id="GO:0003779">
    <property type="term" value="F:actin binding"/>
    <property type="evidence" value="ECO:0007669"/>
    <property type="project" value="UniProtKB-KW"/>
</dbReference>
<dbReference type="SUPFAM" id="SSF52540">
    <property type="entry name" value="P-loop containing nucleoside triphosphate hydrolases"/>
    <property type="match status" value="1"/>
</dbReference>
<evidence type="ECO:0000313" key="14">
    <source>
        <dbReference type="Proteomes" id="UP000192247"/>
    </source>
</evidence>
<keyword evidence="4" id="KW-0677">Repeat</keyword>
<evidence type="ECO:0000256" key="7">
    <source>
        <dbReference type="ARBA" id="ARBA00023123"/>
    </source>
</evidence>
<comment type="caution">
    <text evidence="13">The sequence shown here is derived from an EMBL/GenBank/DDBJ whole genome shotgun (WGS) entry which is preliminary data.</text>
</comment>
<evidence type="ECO:0000256" key="5">
    <source>
        <dbReference type="ARBA" id="ARBA00022741"/>
    </source>
</evidence>
<dbReference type="Pfam" id="PF00063">
    <property type="entry name" value="Myosin_head"/>
    <property type="match status" value="1"/>
</dbReference>
<dbReference type="Proteomes" id="UP000192247">
    <property type="component" value="Unassembled WGS sequence"/>
</dbReference>
<comment type="subcellular location">
    <subcellularLocation>
        <location evidence="2">Cell projection</location>
    </subcellularLocation>
    <subcellularLocation>
        <location evidence="1">Cytoplasm</location>
        <location evidence="1">Cytoskeleton</location>
    </subcellularLocation>
</comment>
<dbReference type="OrthoDB" id="6108017at2759"/>
<dbReference type="GO" id="GO:0005524">
    <property type="term" value="F:ATP binding"/>
    <property type="evidence" value="ECO:0007669"/>
    <property type="project" value="UniProtKB-KW"/>
</dbReference>
<protein>
    <submittedName>
        <fullName evidence="13">Myosin-IIIb-like</fullName>
    </submittedName>
</protein>
<dbReference type="EMBL" id="MNPL01011567">
    <property type="protein sequence ID" value="OQR72535.1"/>
    <property type="molecule type" value="Genomic_DNA"/>
</dbReference>
<dbReference type="PANTHER" id="PTHR46256">
    <property type="entry name" value="AGAP011099-PA"/>
    <property type="match status" value="1"/>
</dbReference>
<evidence type="ECO:0000256" key="4">
    <source>
        <dbReference type="ARBA" id="ARBA00022737"/>
    </source>
</evidence>
<evidence type="ECO:0000256" key="9">
    <source>
        <dbReference type="ARBA" id="ARBA00023212"/>
    </source>
</evidence>
<evidence type="ECO:0000256" key="10">
    <source>
        <dbReference type="ARBA" id="ARBA00023273"/>
    </source>
</evidence>
<keyword evidence="11" id="KW-0009">Actin-binding</keyword>
<comment type="similarity">
    <text evidence="11">Belongs to the TRAFAC class myosin-kinesin ATPase superfamily. Myosin family.</text>
</comment>
<evidence type="ECO:0000259" key="12">
    <source>
        <dbReference type="PROSITE" id="PS51456"/>
    </source>
</evidence>
<keyword evidence="9" id="KW-0206">Cytoskeleton</keyword>
<evidence type="ECO:0000313" key="13">
    <source>
        <dbReference type="EMBL" id="OQR72535.1"/>
    </source>
</evidence>
<reference evidence="13 14" key="1">
    <citation type="journal article" date="2017" name="Gigascience">
        <title>Draft genome of the honey bee ectoparasitic mite, Tropilaelaps mercedesae, is shaped by the parasitic life history.</title>
        <authorList>
            <person name="Dong X."/>
            <person name="Armstrong S.D."/>
            <person name="Xia D."/>
            <person name="Makepeace B.L."/>
            <person name="Darby A.C."/>
            <person name="Kadowaki T."/>
        </authorList>
    </citation>
    <scope>NUCLEOTIDE SEQUENCE [LARGE SCALE GENOMIC DNA]</scope>
    <source>
        <strain evidence="13">Wuxi-XJTLU</strain>
    </source>
</reference>
<dbReference type="SMART" id="SM00242">
    <property type="entry name" value="MYSc"/>
    <property type="match status" value="1"/>
</dbReference>
<comment type="caution">
    <text evidence="11">Lacks conserved residue(s) required for the propagation of feature annotation.</text>
</comment>
<dbReference type="Gene3D" id="3.40.850.10">
    <property type="entry name" value="Kinesin motor domain"/>
    <property type="match status" value="1"/>
</dbReference>
<dbReference type="Gene3D" id="1.20.120.720">
    <property type="entry name" value="Myosin VI head, motor domain, U50 subdomain"/>
    <property type="match status" value="1"/>
</dbReference>
<evidence type="ECO:0000256" key="1">
    <source>
        <dbReference type="ARBA" id="ARBA00004245"/>
    </source>
</evidence>
<dbReference type="InterPro" id="IPR036961">
    <property type="entry name" value="Kinesin_motor_dom_sf"/>
</dbReference>
<name>A0A1V9XG59_9ACAR</name>
<keyword evidence="3" id="KW-0963">Cytoplasm</keyword>
<dbReference type="GO" id="GO:0000146">
    <property type="term" value="F:microfilament motor activity"/>
    <property type="evidence" value="ECO:0007669"/>
    <property type="project" value="TreeGrafter"/>
</dbReference>
<organism evidence="13 14">
    <name type="scientific">Tropilaelaps mercedesae</name>
    <dbReference type="NCBI Taxonomy" id="418985"/>
    <lineage>
        <taxon>Eukaryota</taxon>
        <taxon>Metazoa</taxon>
        <taxon>Ecdysozoa</taxon>
        <taxon>Arthropoda</taxon>
        <taxon>Chelicerata</taxon>
        <taxon>Arachnida</taxon>
        <taxon>Acari</taxon>
        <taxon>Parasitiformes</taxon>
        <taxon>Mesostigmata</taxon>
        <taxon>Gamasina</taxon>
        <taxon>Dermanyssoidea</taxon>
        <taxon>Laelapidae</taxon>
        <taxon>Tropilaelaps</taxon>
    </lineage>
</organism>
<evidence type="ECO:0000256" key="8">
    <source>
        <dbReference type="ARBA" id="ARBA00023175"/>
    </source>
</evidence>
<keyword evidence="5" id="KW-0547">Nucleotide-binding</keyword>
<dbReference type="GO" id="GO:0016459">
    <property type="term" value="C:myosin complex"/>
    <property type="evidence" value="ECO:0007669"/>
    <property type="project" value="UniProtKB-KW"/>
</dbReference>
<dbReference type="InterPro" id="IPR027417">
    <property type="entry name" value="P-loop_NTPase"/>
</dbReference>
<gene>
    <name evidence="13" type="ORF">BIW11_10322</name>
</gene>
<dbReference type="GO" id="GO:0004674">
    <property type="term" value="F:protein serine/threonine kinase activity"/>
    <property type="evidence" value="ECO:0007669"/>
    <property type="project" value="TreeGrafter"/>
</dbReference>
<dbReference type="InterPro" id="IPR001609">
    <property type="entry name" value="Myosin_head_motor_dom-like"/>
</dbReference>
<keyword evidence="7 11" id="KW-0518">Myosin</keyword>